<comment type="caution">
    <text evidence="7">The sequence shown here is derived from an EMBL/GenBank/DDBJ whole genome shotgun (WGS) entry which is preliminary data.</text>
</comment>
<proteinExistence type="inferred from homology"/>
<evidence type="ECO:0000256" key="1">
    <source>
        <dbReference type="ARBA" id="ARBA00009995"/>
    </source>
</evidence>
<dbReference type="Gene3D" id="3.40.50.2000">
    <property type="entry name" value="Glycogen Phosphorylase B"/>
    <property type="match status" value="1"/>
</dbReference>
<organism evidence="7 8">
    <name type="scientific">Pristionchus fissidentatus</name>
    <dbReference type="NCBI Taxonomy" id="1538716"/>
    <lineage>
        <taxon>Eukaryota</taxon>
        <taxon>Metazoa</taxon>
        <taxon>Ecdysozoa</taxon>
        <taxon>Nematoda</taxon>
        <taxon>Chromadorea</taxon>
        <taxon>Rhabditida</taxon>
        <taxon>Rhabditina</taxon>
        <taxon>Diplogasteromorpha</taxon>
        <taxon>Diplogasteroidea</taxon>
        <taxon>Neodiplogasteridae</taxon>
        <taxon>Pristionchus</taxon>
    </lineage>
</organism>
<dbReference type="Proteomes" id="UP001432322">
    <property type="component" value="Unassembled WGS sequence"/>
</dbReference>
<sequence length="97" mass="11289">LFQDILEKNSYFFVNAEPITDFPRLITHKVVDIGGISVASGFKPLNETWSNILNLRKKTVLLSFGSVAKSYLMPEEYKQTIRNTIRKFPDVTFIWKY</sequence>
<name>A0AAV5WTU9_9BILA</name>
<evidence type="ECO:0000256" key="5">
    <source>
        <dbReference type="ARBA" id="ARBA00022729"/>
    </source>
</evidence>
<evidence type="ECO:0000256" key="3">
    <source>
        <dbReference type="ARBA" id="ARBA00022676"/>
    </source>
</evidence>
<dbReference type="AlphaFoldDB" id="A0AAV5WTU9"/>
<dbReference type="PANTHER" id="PTHR48043">
    <property type="entry name" value="EG:EG0003.4 PROTEIN-RELATED"/>
    <property type="match status" value="1"/>
</dbReference>
<dbReference type="InterPro" id="IPR002213">
    <property type="entry name" value="UDP_glucos_trans"/>
</dbReference>
<dbReference type="EMBL" id="BTSY01000006">
    <property type="protein sequence ID" value="GMT33990.1"/>
    <property type="molecule type" value="Genomic_DNA"/>
</dbReference>
<keyword evidence="8" id="KW-1185">Reference proteome</keyword>
<evidence type="ECO:0000313" key="7">
    <source>
        <dbReference type="EMBL" id="GMT33990.1"/>
    </source>
</evidence>
<feature type="non-terminal residue" evidence="7">
    <location>
        <position position="97"/>
    </location>
</feature>
<evidence type="ECO:0000313" key="8">
    <source>
        <dbReference type="Proteomes" id="UP001432322"/>
    </source>
</evidence>
<dbReference type="SUPFAM" id="SSF53756">
    <property type="entry name" value="UDP-Glycosyltransferase/glycogen phosphorylase"/>
    <property type="match status" value="1"/>
</dbReference>
<accession>A0AAV5WTU9</accession>
<dbReference type="EC" id="2.4.1.17" evidence="2"/>
<dbReference type="PANTHER" id="PTHR48043:SF23">
    <property type="entry name" value="UDP-GLUCURONOSYLTRANSFERASE"/>
    <property type="match status" value="1"/>
</dbReference>
<protein>
    <recommendedName>
        <fullName evidence="2">glucuronosyltransferase</fullName>
        <ecNumber evidence="2">2.4.1.17</ecNumber>
    </recommendedName>
</protein>
<comment type="similarity">
    <text evidence="1">Belongs to the UDP-glycosyltransferase family.</text>
</comment>
<dbReference type="InterPro" id="IPR050271">
    <property type="entry name" value="UDP-glycosyltransferase"/>
</dbReference>
<comment type="catalytic activity">
    <reaction evidence="6">
        <text>glucuronate acceptor + UDP-alpha-D-glucuronate = acceptor beta-D-glucuronoside + UDP + H(+)</text>
        <dbReference type="Rhea" id="RHEA:21032"/>
        <dbReference type="ChEBI" id="CHEBI:15378"/>
        <dbReference type="ChEBI" id="CHEBI:58052"/>
        <dbReference type="ChEBI" id="CHEBI:58223"/>
        <dbReference type="ChEBI" id="CHEBI:132367"/>
        <dbReference type="ChEBI" id="CHEBI:132368"/>
        <dbReference type="EC" id="2.4.1.17"/>
    </reaction>
</comment>
<evidence type="ECO:0000256" key="2">
    <source>
        <dbReference type="ARBA" id="ARBA00012544"/>
    </source>
</evidence>
<reference evidence="7" key="1">
    <citation type="submission" date="2023-10" db="EMBL/GenBank/DDBJ databases">
        <title>Genome assembly of Pristionchus species.</title>
        <authorList>
            <person name="Yoshida K."/>
            <person name="Sommer R.J."/>
        </authorList>
    </citation>
    <scope>NUCLEOTIDE SEQUENCE</scope>
    <source>
        <strain evidence="7">RS5133</strain>
    </source>
</reference>
<evidence type="ECO:0000256" key="6">
    <source>
        <dbReference type="ARBA" id="ARBA00047475"/>
    </source>
</evidence>
<keyword evidence="4" id="KW-0808">Transferase</keyword>
<feature type="non-terminal residue" evidence="7">
    <location>
        <position position="1"/>
    </location>
</feature>
<keyword evidence="3" id="KW-0328">Glycosyltransferase</keyword>
<gene>
    <name evidence="7" type="ORF">PFISCL1PPCAC_25287</name>
</gene>
<evidence type="ECO:0000256" key="4">
    <source>
        <dbReference type="ARBA" id="ARBA00022679"/>
    </source>
</evidence>
<dbReference type="Pfam" id="PF00201">
    <property type="entry name" value="UDPGT"/>
    <property type="match status" value="1"/>
</dbReference>
<dbReference type="GO" id="GO:0015020">
    <property type="term" value="F:glucuronosyltransferase activity"/>
    <property type="evidence" value="ECO:0007669"/>
    <property type="project" value="UniProtKB-EC"/>
</dbReference>
<keyword evidence="5" id="KW-0732">Signal</keyword>